<gene>
    <name evidence="1" type="ordered locus">Os11g0694125</name>
    <name evidence="1" type="ORF">OSNPB_110694125</name>
</gene>
<protein>
    <submittedName>
        <fullName evidence="1">Os11g0694125 protein</fullName>
    </submittedName>
</protein>
<dbReference type="InParanoid" id="A0A0P0Y5M3"/>
<reference evidence="2" key="1">
    <citation type="journal article" date="2005" name="Nature">
        <title>The map-based sequence of the rice genome.</title>
        <authorList>
            <consortium name="International rice genome sequencing project (IRGSP)"/>
            <person name="Matsumoto T."/>
            <person name="Wu J."/>
            <person name="Kanamori H."/>
            <person name="Katayose Y."/>
            <person name="Fujisawa M."/>
            <person name="Namiki N."/>
            <person name="Mizuno H."/>
            <person name="Yamamoto K."/>
            <person name="Antonio B.A."/>
            <person name="Baba T."/>
            <person name="Sakata K."/>
            <person name="Nagamura Y."/>
            <person name="Aoki H."/>
            <person name="Arikawa K."/>
            <person name="Arita K."/>
            <person name="Bito T."/>
            <person name="Chiden Y."/>
            <person name="Fujitsuka N."/>
            <person name="Fukunaka R."/>
            <person name="Hamada M."/>
            <person name="Harada C."/>
            <person name="Hayashi A."/>
            <person name="Hijishita S."/>
            <person name="Honda M."/>
            <person name="Hosokawa S."/>
            <person name="Ichikawa Y."/>
            <person name="Idonuma A."/>
            <person name="Iijima M."/>
            <person name="Ikeda M."/>
            <person name="Ikeno M."/>
            <person name="Ito K."/>
            <person name="Ito S."/>
            <person name="Ito T."/>
            <person name="Ito Y."/>
            <person name="Ito Y."/>
            <person name="Iwabuchi A."/>
            <person name="Kamiya K."/>
            <person name="Karasawa W."/>
            <person name="Kurita K."/>
            <person name="Katagiri S."/>
            <person name="Kikuta A."/>
            <person name="Kobayashi H."/>
            <person name="Kobayashi N."/>
            <person name="Machita K."/>
            <person name="Maehara T."/>
            <person name="Masukawa M."/>
            <person name="Mizubayashi T."/>
            <person name="Mukai Y."/>
            <person name="Nagasaki H."/>
            <person name="Nagata Y."/>
            <person name="Naito S."/>
            <person name="Nakashima M."/>
            <person name="Nakama Y."/>
            <person name="Nakamichi Y."/>
            <person name="Nakamura M."/>
            <person name="Meguro A."/>
            <person name="Negishi M."/>
            <person name="Ohta I."/>
            <person name="Ohta T."/>
            <person name="Okamoto M."/>
            <person name="Ono N."/>
            <person name="Saji S."/>
            <person name="Sakaguchi M."/>
            <person name="Sakai K."/>
            <person name="Shibata M."/>
            <person name="Shimokawa T."/>
            <person name="Song J."/>
            <person name="Takazaki Y."/>
            <person name="Terasawa K."/>
            <person name="Tsugane M."/>
            <person name="Tsuji K."/>
            <person name="Ueda S."/>
            <person name="Waki K."/>
            <person name="Yamagata H."/>
            <person name="Yamamoto M."/>
            <person name="Yamamoto S."/>
            <person name="Yamane H."/>
            <person name="Yoshiki S."/>
            <person name="Yoshihara R."/>
            <person name="Yukawa K."/>
            <person name="Zhong H."/>
            <person name="Yano M."/>
            <person name="Yuan Q."/>
            <person name="Ouyang S."/>
            <person name="Liu J."/>
            <person name="Jones K.M."/>
            <person name="Gansberger K."/>
            <person name="Moffat K."/>
            <person name="Hill J."/>
            <person name="Bera J."/>
            <person name="Fadrosh D."/>
            <person name="Jin S."/>
            <person name="Johri S."/>
            <person name="Kim M."/>
            <person name="Overton L."/>
            <person name="Reardon M."/>
            <person name="Tsitrin T."/>
            <person name="Vuong H."/>
            <person name="Weaver B."/>
            <person name="Ciecko A."/>
            <person name="Tallon L."/>
            <person name="Jackson J."/>
            <person name="Pai G."/>
            <person name="Aken S.V."/>
            <person name="Utterback T."/>
            <person name="Reidmuller S."/>
            <person name="Feldblyum T."/>
            <person name="Hsiao J."/>
            <person name="Zismann V."/>
            <person name="Iobst S."/>
            <person name="de Vazeille A.R."/>
            <person name="Buell C.R."/>
            <person name="Ying K."/>
            <person name="Li Y."/>
            <person name="Lu T."/>
            <person name="Huang Y."/>
            <person name="Zhao Q."/>
            <person name="Feng Q."/>
            <person name="Zhang L."/>
            <person name="Zhu J."/>
            <person name="Weng Q."/>
            <person name="Mu J."/>
            <person name="Lu Y."/>
            <person name="Fan D."/>
            <person name="Liu Y."/>
            <person name="Guan J."/>
            <person name="Zhang Y."/>
            <person name="Yu S."/>
            <person name="Liu X."/>
            <person name="Zhang Y."/>
            <person name="Hong G."/>
            <person name="Han B."/>
            <person name="Choisne N."/>
            <person name="Demange N."/>
            <person name="Orjeda G."/>
            <person name="Samain S."/>
            <person name="Cattolico L."/>
            <person name="Pelletier E."/>
            <person name="Couloux A."/>
            <person name="Segurens B."/>
            <person name="Wincker P."/>
            <person name="D'Hont A."/>
            <person name="Scarpelli C."/>
            <person name="Weissenbach J."/>
            <person name="Salanoubat M."/>
            <person name="Quetier F."/>
            <person name="Yu Y."/>
            <person name="Kim H.R."/>
            <person name="Rambo T."/>
            <person name="Currie J."/>
            <person name="Collura K."/>
            <person name="Luo M."/>
            <person name="Yang T."/>
            <person name="Ammiraju J.S.S."/>
            <person name="Engler F."/>
            <person name="Soderlund C."/>
            <person name="Wing R.A."/>
            <person name="Palmer L.E."/>
            <person name="de la Bastide M."/>
            <person name="Spiegel L."/>
            <person name="Nascimento L."/>
            <person name="Zutavern T."/>
            <person name="O'Shaughnessy A."/>
            <person name="Dike S."/>
            <person name="Dedhia N."/>
            <person name="Preston R."/>
            <person name="Balija V."/>
            <person name="McCombie W.R."/>
            <person name="Chow T."/>
            <person name="Chen H."/>
            <person name="Chung M."/>
            <person name="Chen C."/>
            <person name="Shaw J."/>
            <person name="Wu H."/>
            <person name="Hsiao K."/>
            <person name="Chao Y."/>
            <person name="Chu M."/>
            <person name="Cheng C."/>
            <person name="Hour A."/>
            <person name="Lee P."/>
            <person name="Lin S."/>
            <person name="Lin Y."/>
            <person name="Liou J."/>
            <person name="Liu S."/>
            <person name="Hsing Y."/>
            <person name="Raghuvanshi S."/>
            <person name="Mohanty A."/>
            <person name="Bharti A.K."/>
            <person name="Gaur A."/>
            <person name="Gupta V."/>
            <person name="Kumar D."/>
            <person name="Ravi V."/>
            <person name="Vij S."/>
            <person name="Kapur A."/>
            <person name="Khurana P."/>
            <person name="Khurana P."/>
            <person name="Khurana J.P."/>
            <person name="Tyagi A.K."/>
            <person name="Gaikwad K."/>
            <person name="Singh A."/>
            <person name="Dalal V."/>
            <person name="Srivastava S."/>
            <person name="Dixit A."/>
            <person name="Pal A.K."/>
            <person name="Ghazi I.A."/>
            <person name="Yadav M."/>
            <person name="Pandit A."/>
            <person name="Bhargava A."/>
            <person name="Sureshbabu K."/>
            <person name="Batra K."/>
            <person name="Sharma T.R."/>
            <person name="Mohapatra T."/>
            <person name="Singh N.K."/>
            <person name="Messing J."/>
            <person name="Nelson A.B."/>
            <person name="Fuks G."/>
            <person name="Kavchok S."/>
            <person name="Keizer G."/>
            <person name="Linton E."/>
            <person name="Llaca V."/>
            <person name="Song R."/>
            <person name="Tanyolac B."/>
            <person name="Young S."/>
            <person name="Ho-Il K."/>
            <person name="Hahn J.H."/>
            <person name="Sangsakoo G."/>
            <person name="Vanavichit A."/>
            <person name="de Mattos Luiz.A.T."/>
            <person name="Zimmer P.D."/>
            <person name="Malone G."/>
            <person name="Dellagostin O."/>
            <person name="de Oliveira A.C."/>
            <person name="Bevan M."/>
            <person name="Bancroft I."/>
            <person name="Minx P."/>
            <person name="Cordum H."/>
            <person name="Wilson R."/>
            <person name="Cheng Z."/>
            <person name="Jin W."/>
            <person name="Jiang J."/>
            <person name="Leong S.A."/>
            <person name="Iwama H."/>
            <person name="Gojobori T."/>
            <person name="Itoh T."/>
            <person name="Niimura Y."/>
            <person name="Fujii Y."/>
            <person name="Habara T."/>
            <person name="Sakai H."/>
            <person name="Sato Y."/>
            <person name="Wilson G."/>
            <person name="Kumar K."/>
            <person name="McCouch S."/>
            <person name="Juretic N."/>
            <person name="Hoen D."/>
            <person name="Wright S."/>
            <person name="Bruskiewich R."/>
            <person name="Bureau T."/>
            <person name="Miyao A."/>
            <person name="Hirochika H."/>
            <person name="Nishikawa T."/>
            <person name="Kadowaki K."/>
            <person name="Sugiura M."/>
            <person name="Burr B."/>
            <person name="Sasaki T."/>
        </authorList>
    </citation>
    <scope>NUCLEOTIDE SEQUENCE [LARGE SCALE GENOMIC DNA]</scope>
    <source>
        <strain evidence="2">cv. Nipponbare</strain>
    </source>
</reference>
<keyword evidence="2" id="KW-1185">Reference proteome</keyword>
<dbReference type="PaxDb" id="39947-A0A0P0Y5M3"/>
<dbReference type="Proteomes" id="UP000059680">
    <property type="component" value="Chromosome 11"/>
</dbReference>
<dbReference type="Gramene" id="Os11t0694125-00">
    <property type="protein sequence ID" value="Os11t0694125-00"/>
    <property type="gene ID" value="Os11g0694125"/>
</dbReference>
<organism evidence="1 2">
    <name type="scientific">Oryza sativa subsp. japonica</name>
    <name type="common">Rice</name>
    <dbReference type="NCBI Taxonomy" id="39947"/>
    <lineage>
        <taxon>Eukaryota</taxon>
        <taxon>Viridiplantae</taxon>
        <taxon>Streptophyta</taxon>
        <taxon>Embryophyta</taxon>
        <taxon>Tracheophyta</taxon>
        <taxon>Spermatophyta</taxon>
        <taxon>Magnoliopsida</taxon>
        <taxon>Liliopsida</taxon>
        <taxon>Poales</taxon>
        <taxon>Poaceae</taxon>
        <taxon>BOP clade</taxon>
        <taxon>Oryzoideae</taxon>
        <taxon>Oryzeae</taxon>
        <taxon>Oryzinae</taxon>
        <taxon>Oryza</taxon>
        <taxon>Oryza sativa</taxon>
    </lineage>
</organism>
<reference evidence="1 2" key="2">
    <citation type="journal article" date="2013" name="Plant Cell Physiol.">
        <title>Rice Annotation Project Database (RAP-DB): an integrative and interactive database for rice genomics.</title>
        <authorList>
            <person name="Sakai H."/>
            <person name="Lee S.S."/>
            <person name="Tanaka T."/>
            <person name="Numa H."/>
            <person name="Kim J."/>
            <person name="Kawahara Y."/>
            <person name="Wakimoto H."/>
            <person name="Yang C.C."/>
            <person name="Iwamoto M."/>
            <person name="Abe T."/>
            <person name="Yamada Y."/>
            <person name="Muto A."/>
            <person name="Inokuchi H."/>
            <person name="Ikemura T."/>
            <person name="Matsumoto T."/>
            <person name="Sasaki T."/>
            <person name="Itoh T."/>
        </authorList>
    </citation>
    <scope>NUCLEOTIDE SEQUENCE [LARGE SCALE GENOMIC DNA]</scope>
    <source>
        <strain evidence="2">cv. Nipponbare</strain>
    </source>
</reference>
<sequence length="142" mass="15982">MKNAAAGMRVHVGKSFRRANGNIQPFQQRESAPLCPMKDALEATIRDELEDQHRDLHLEATTNEAHQVVVADLKLHRDFLHELILATSPRYALFDGVLDGDRLIVVGSLVDHTEGAFPYLVAFVVSYLVQFLLCKDFNARLL</sequence>
<reference evidence="1 2" key="3">
    <citation type="journal article" date="2013" name="Rice">
        <title>Improvement of the Oryza sativa Nipponbare reference genome using next generation sequence and optical map data.</title>
        <authorList>
            <person name="Kawahara Y."/>
            <person name="de la Bastide M."/>
            <person name="Hamilton J.P."/>
            <person name="Kanamori H."/>
            <person name="McCombie W.R."/>
            <person name="Ouyang S."/>
            <person name="Schwartz D.C."/>
            <person name="Tanaka T."/>
            <person name="Wu J."/>
            <person name="Zhou S."/>
            <person name="Childs K.L."/>
            <person name="Davidson R.M."/>
            <person name="Lin H."/>
            <person name="Quesada-Ocampo L."/>
            <person name="Vaillancourt B."/>
            <person name="Sakai H."/>
            <person name="Lee S.S."/>
            <person name="Kim J."/>
            <person name="Numa H."/>
            <person name="Itoh T."/>
            <person name="Buell C.R."/>
            <person name="Matsumoto T."/>
        </authorList>
    </citation>
    <scope>NUCLEOTIDE SEQUENCE [LARGE SCALE GENOMIC DNA]</scope>
    <source>
        <strain evidence="2">cv. Nipponbare</strain>
    </source>
</reference>
<dbReference type="EMBL" id="AP014967">
    <property type="protein sequence ID" value="BAT15336.1"/>
    <property type="molecule type" value="Genomic_DNA"/>
</dbReference>
<proteinExistence type="predicted"/>
<name>A0A0P0Y5M3_ORYSJ</name>
<evidence type="ECO:0000313" key="2">
    <source>
        <dbReference type="Proteomes" id="UP000059680"/>
    </source>
</evidence>
<evidence type="ECO:0000313" key="1">
    <source>
        <dbReference type="EMBL" id="BAT15336.1"/>
    </source>
</evidence>
<accession>A0A0P0Y5M3</accession>
<dbReference type="AlphaFoldDB" id="A0A0P0Y5M3"/>